<dbReference type="GO" id="GO:0004851">
    <property type="term" value="F:uroporphyrin-III C-methyltransferase activity"/>
    <property type="evidence" value="ECO:0007669"/>
    <property type="project" value="UniProtKB-EC"/>
</dbReference>
<dbReference type="GeneID" id="5544958"/>
<dbReference type="InterPro" id="IPR028281">
    <property type="entry name" value="Sirohaem_synthase_central"/>
</dbReference>
<evidence type="ECO:0000256" key="11">
    <source>
        <dbReference type="ARBA" id="ARBA00055636"/>
    </source>
</evidence>
<dbReference type="GO" id="GO:0016491">
    <property type="term" value="F:oxidoreductase activity"/>
    <property type="evidence" value="ECO:0007669"/>
    <property type="project" value="UniProtKB-KW"/>
</dbReference>
<keyword evidence="6" id="KW-0560">Oxidoreductase</keyword>
<keyword evidence="2 12" id="KW-0489">Methyltransferase</keyword>
<dbReference type="InterPro" id="IPR014776">
    <property type="entry name" value="4pyrrole_Mease_sub2"/>
</dbReference>
<dbReference type="InterPro" id="IPR012066">
    <property type="entry name" value="Met1_fungi"/>
</dbReference>
<comment type="similarity">
    <text evidence="1 12">Belongs to the precorrin methyltransferase family.</text>
</comment>
<sequence>MRELLQKRQLITSSDCKGEIHLILGSIDSNSFFARIKSIINIGAIPKIICNDKQLSSIIDSKFPNHDISVLEKDYDGNDVIFHGRFEVNNVVDRVYLYETDSVKLNEIFNTCQKNRIPINTYQNRNFSTFHCPSTYIDPENSGLQITVSTDGNGCLLANRIKREIVSNLPSNISKTVRNMGILREKIINEENISSSPEGKKLLLDYGMLDGDDCWDNHNFNRLSTKINTEYGKKLKRTRWLSQFMEYYPLSRLADLNIDDFAEFKNLPIGNSRNFKYDITDDIISKVQSKKRKIQSSISLIGSGPGSLSMLTLGALKEIKSADVILADKLVPQEVLDVIPSSTETFIARKFPGNASKAQEELLNKGLEYLQNGKRVVRLKQGDPYVYGRGGEEYLFFKENGYTPLVLPGISSALSSTVLSNIPATQRNIADQILICTGTLKDGKLPELPTYSPTRTTIFLMVLHRIDEFTKAISEHGWDINSPVAIVERSSCKDQRVVRTKLKYLPEVVKEVGSRPPGVLIFGNAVNALVDITIDEYNKYNIEEGFREFEIDAEQLLK</sequence>
<dbReference type="STRING" id="436907.A7TLV7"/>
<evidence type="ECO:0008006" key="17">
    <source>
        <dbReference type="Google" id="ProtNLM"/>
    </source>
</evidence>
<reference evidence="15 16" key="1">
    <citation type="journal article" date="2007" name="Proc. Natl. Acad. Sci. U.S.A.">
        <title>Independent sorting-out of thousands of duplicated gene pairs in two yeast species descended from a whole-genome duplication.</title>
        <authorList>
            <person name="Scannell D.R."/>
            <person name="Frank A.C."/>
            <person name="Conant G.C."/>
            <person name="Byrne K.P."/>
            <person name="Woolfit M."/>
            <person name="Wolfe K.H."/>
        </authorList>
    </citation>
    <scope>NUCLEOTIDE SEQUENCE [LARGE SCALE GENOMIC DNA]</scope>
    <source>
        <strain evidence="16">ATCC 22028 / DSM 70294 / BCRC 21397 / CBS 2163 / NBRC 10782 / NRRL Y-8283 / UCD 57-17</strain>
    </source>
</reference>
<dbReference type="PIRSF" id="PIRSF036555">
    <property type="entry name" value="SUMT_yeast"/>
    <property type="match status" value="1"/>
</dbReference>
<protein>
    <recommendedName>
        <fullName evidence="17">Tetrapyrrole methylase domain-containing protein</fullName>
    </recommendedName>
</protein>
<dbReference type="SUPFAM" id="SSF75615">
    <property type="entry name" value="Siroheme synthase middle domains-like"/>
    <property type="match status" value="1"/>
</dbReference>
<evidence type="ECO:0000313" key="15">
    <source>
        <dbReference type="EMBL" id="EDO16799.1"/>
    </source>
</evidence>
<evidence type="ECO:0000259" key="14">
    <source>
        <dbReference type="Pfam" id="PF14824"/>
    </source>
</evidence>
<evidence type="ECO:0000256" key="8">
    <source>
        <dbReference type="ARBA" id="ARBA00023167"/>
    </source>
</evidence>
<dbReference type="FunFam" id="3.30.950.10:FF:000005">
    <property type="entry name" value="Uroporphyrin-III c-methyltransferase, putative"/>
    <property type="match status" value="1"/>
</dbReference>
<dbReference type="Pfam" id="PF00590">
    <property type="entry name" value="TP_methylase"/>
    <property type="match status" value="1"/>
</dbReference>
<dbReference type="CDD" id="cd11642">
    <property type="entry name" value="SUMT"/>
    <property type="match status" value="1"/>
</dbReference>
<dbReference type="PROSITE" id="PS00840">
    <property type="entry name" value="SUMT_2"/>
    <property type="match status" value="1"/>
</dbReference>
<dbReference type="PROSITE" id="PS00839">
    <property type="entry name" value="SUMT_1"/>
    <property type="match status" value="1"/>
</dbReference>
<evidence type="ECO:0000256" key="5">
    <source>
        <dbReference type="ARBA" id="ARBA00022691"/>
    </source>
</evidence>
<evidence type="ECO:0000259" key="13">
    <source>
        <dbReference type="Pfam" id="PF00590"/>
    </source>
</evidence>
<proteinExistence type="inferred from homology"/>
<evidence type="ECO:0000313" key="16">
    <source>
        <dbReference type="Proteomes" id="UP000000267"/>
    </source>
</evidence>
<dbReference type="InterPro" id="IPR035996">
    <property type="entry name" value="4pyrrol_Methylase_sf"/>
</dbReference>
<evidence type="ECO:0000256" key="10">
    <source>
        <dbReference type="ARBA" id="ARBA00052360"/>
    </source>
</evidence>
<accession>A7TLV7</accession>
<dbReference type="FunFam" id="3.40.1010.10:FF:000006">
    <property type="entry name" value="Siroheme synthase, putative"/>
    <property type="match status" value="1"/>
</dbReference>
<dbReference type="SUPFAM" id="SSF53790">
    <property type="entry name" value="Tetrapyrrole methylase"/>
    <property type="match status" value="1"/>
</dbReference>
<keyword evidence="5" id="KW-0949">S-adenosyl-L-methionine</keyword>
<dbReference type="InParanoid" id="A7TLV7"/>
<dbReference type="PhylomeDB" id="A7TLV7"/>
<dbReference type="Proteomes" id="UP000000267">
    <property type="component" value="Unassembled WGS sequence"/>
</dbReference>
<dbReference type="KEGG" id="vpo:Kpol_526p52"/>
<comment type="function">
    <text evidence="11">Siroheme synthase involved in methionine biosynthesis.</text>
</comment>
<keyword evidence="7" id="KW-0520">NAD</keyword>
<evidence type="ECO:0000256" key="9">
    <source>
        <dbReference type="ARBA" id="ARBA00023244"/>
    </source>
</evidence>
<dbReference type="PANTHER" id="PTHR45790">
    <property type="entry name" value="SIROHEME SYNTHASE-RELATED"/>
    <property type="match status" value="1"/>
</dbReference>
<name>A7TLV7_VANPO</name>
<keyword evidence="3" id="KW-0028">Amino-acid biosynthesis</keyword>
<keyword evidence="8" id="KW-0486">Methionine biosynthesis</keyword>
<dbReference type="GO" id="GO:0032259">
    <property type="term" value="P:methylation"/>
    <property type="evidence" value="ECO:0007669"/>
    <property type="project" value="UniProtKB-KW"/>
</dbReference>
<dbReference type="InterPro" id="IPR003043">
    <property type="entry name" value="Uropor_MeTrfase_CS"/>
</dbReference>
<dbReference type="Gene3D" id="3.30.950.10">
    <property type="entry name" value="Methyltransferase, Cobalt-precorrin-4 Transmethylase, Domain 2"/>
    <property type="match status" value="1"/>
</dbReference>
<dbReference type="EMBL" id="DS480417">
    <property type="protein sequence ID" value="EDO16799.1"/>
    <property type="molecule type" value="Genomic_DNA"/>
</dbReference>
<dbReference type="RefSeq" id="XP_001644657.1">
    <property type="nucleotide sequence ID" value="XM_001644607.1"/>
</dbReference>
<dbReference type="Pfam" id="PF14824">
    <property type="entry name" value="Sirohm_synth_M"/>
    <property type="match status" value="1"/>
</dbReference>
<keyword evidence="9" id="KW-0627">Porphyrin biosynthesis</keyword>
<dbReference type="InterPro" id="IPR006366">
    <property type="entry name" value="CobA/CysG_C"/>
</dbReference>
<dbReference type="InterPro" id="IPR000878">
    <property type="entry name" value="4pyrrol_Mease"/>
</dbReference>
<evidence type="ECO:0000256" key="7">
    <source>
        <dbReference type="ARBA" id="ARBA00023027"/>
    </source>
</evidence>
<dbReference type="Gene3D" id="3.40.1010.10">
    <property type="entry name" value="Cobalt-precorrin-4 Transmethylase, Domain 1"/>
    <property type="match status" value="1"/>
</dbReference>
<feature type="domain" description="Tetrapyrrole methylase" evidence="13">
    <location>
        <begin position="298"/>
        <end position="504"/>
    </location>
</feature>
<dbReference type="HOGENOM" id="CLU_011276_2_2_1"/>
<dbReference type="FunCoup" id="A7TLV7">
    <property type="interactions" value="464"/>
</dbReference>
<evidence type="ECO:0000256" key="3">
    <source>
        <dbReference type="ARBA" id="ARBA00022605"/>
    </source>
</evidence>
<keyword evidence="4 12" id="KW-0808">Transferase</keyword>
<dbReference type="GO" id="GO:0019354">
    <property type="term" value="P:siroheme biosynthetic process"/>
    <property type="evidence" value="ECO:0007669"/>
    <property type="project" value="EnsemblFungi"/>
</dbReference>
<dbReference type="GO" id="GO:0000103">
    <property type="term" value="P:sulfate assimilation"/>
    <property type="evidence" value="ECO:0007669"/>
    <property type="project" value="InterPro"/>
</dbReference>
<feature type="domain" description="Siroheme synthase central" evidence="14">
    <location>
        <begin position="143"/>
        <end position="167"/>
    </location>
</feature>
<gene>
    <name evidence="15" type="ORF">Kpol_526p52</name>
</gene>
<dbReference type="InterPro" id="IPR050161">
    <property type="entry name" value="Siro_Cobalamin_biosynth"/>
</dbReference>
<dbReference type="GO" id="GO:0009086">
    <property type="term" value="P:methionine biosynthetic process"/>
    <property type="evidence" value="ECO:0007669"/>
    <property type="project" value="UniProtKB-KW"/>
</dbReference>
<dbReference type="AlphaFoldDB" id="A7TLV7"/>
<evidence type="ECO:0000256" key="12">
    <source>
        <dbReference type="RuleBase" id="RU003960"/>
    </source>
</evidence>
<dbReference type="OrthoDB" id="508204at2759"/>
<dbReference type="InterPro" id="IPR014777">
    <property type="entry name" value="4pyrrole_Mease_sub1"/>
</dbReference>
<evidence type="ECO:0000256" key="2">
    <source>
        <dbReference type="ARBA" id="ARBA00022603"/>
    </source>
</evidence>
<dbReference type="PANTHER" id="PTHR45790:SF6">
    <property type="entry name" value="UROPORPHYRINOGEN-III C-METHYLTRANSFERASE"/>
    <property type="match status" value="1"/>
</dbReference>
<dbReference type="eggNOG" id="KOG1527">
    <property type="taxonomic scope" value="Eukaryota"/>
</dbReference>
<organism evidence="16">
    <name type="scientific">Vanderwaltozyma polyspora (strain ATCC 22028 / DSM 70294 / BCRC 21397 / CBS 2163 / NBRC 10782 / NRRL Y-8283 / UCD 57-17)</name>
    <name type="common">Kluyveromyces polysporus</name>
    <dbReference type="NCBI Taxonomy" id="436907"/>
    <lineage>
        <taxon>Eukaryota</taxon>
        <taxon>Fungi</taxon>
        <taxon>Dikarya</taxon>
        <taxon>Ascomycota</taxon>
        <taxon>Saccharomycotina</taxon>
        <taxon>Saccharomycetes</taxon>
        <taxon>Saccharomycetales</taxon>
        <taxon>Saccharomycetaceae</taxon>
        <taxon>Vanderwaltozyma</taxon>
    </lineage>
</organism>
<comment type="catalytic activity">
    <reaction evidence="10">
        <text>uroporphyrinogen III + 2 S-adenosyl-L-methionine = precorrin-2 + 2 S-adenosyl-L-homocysteine + H(+)</text>
        <dbReference type="Rhea" id="RHEA:32459"/>
        <dbReference type="ChEBI" id="CHEBI:15378"/>
        <dbReference type="ChEBI" id="CHEBI:57308"/>
        <dbReference type="ChEBI" id="CHEBI:57856"/>
        <dbReference type="ChEBI" id="CHEBI:58827"/>
        <dbReference type="ChEBI" id="CHEBI:59789"/>
        <dbReference type="EC" id="2.1.1.107"/>
    </reaction>
</comment>
<keyword evidence="16" id="KW-1185">Reference proteome</keyword>
<evidence type="ECO:0000256" key="6">
    <source>
        <dbReference type="ARBA" id="ARBA00023002"/>
    </source>
</evidence>
<evidence type="ECO:0000256" key="1">
    <source>
        <dbReference type="ARBA" id="ARBA00005879"/>
    </source>
</evidence>
<evidence type="ECO:0000256" key="4">
    <source>
        <dbReference type="ARBA" id="ARBA00022679"/>
    </source>
</evidence>
<dbReference type="OMA" id="TPCAIVE"/>